<evidence type="ECO:0000259" key="1">
    <source>
        <dbReference type="Pfam" id="PF09588"/>
    </source>
</evidence>
<dbReference type="InterPro" id="IPR019080">
    <property type="entry name" value="YqaJ_viral_recombinase"/>
</dbReference>
<dbReference type="AlphaFoldDB" id="A0A0F5FME2"/>
<dbReference type="RefSeq" id="WP_046104070.1">
    <property type="nucleotide sequence ID" value="NZ_JZEY01000054.1"/>
</dbReference>
<organism evidence="2 3">
    <name type="scientific">Devosia chinhatensis</name>
    <dbReference type="NCBI Taxonomy" id="429727"/>
    <lineage>
        <taxon>Bacteria</taxon>
        <taxon>Pseudomonadati</taxon>
        <taxon>Pseudomonadota</taxon>
        <taxon>Alphaproteobacteria</taxon>
        <taxon>Hyphomicrobiales</taxon>
        <taxon>Devosiaceae</taxon>
        <taxon>Devosia</taxon>
    </lineage>
</organism>
<dbReference type="SUPFAM" id="SSF52980">
    <property type="entry name" value="Restriction endonuclease-like"/>
    <property type="match status" value="2"/>
</dbReference>
<feature type="domain" description="YqaJ viral recombinase" evidence="1">
    <location>
        <begin position="59"/>
        <end position="184"/>
    </location>
</feature>
<dbReference type="CDD" id="cd22343">
    <property type="entry name" value="PDDEXK_lambda_exonuclease-like"/>
    <property type="match status" value="1"/>
</dbReference>
<gene>
    <name evidence="2" type="ORF">VE26_05400</name>
</gene>
<keyword evidence="3" id="KW-1185">Reference proteome</keyword>
<evidence type="ECO:0000313" key="2">
    <source>
        <dbReference type="EMBL" id="KKB09377.1"/>
    </source>
</evidence>
<dbReference type="InterPro" id="IPR051703">
    <property type="entry name" value="NF-kappa-B_Signaling_Reg"/>
</dbReference>
<dbReference type="EMBL" id="JZEY01000054">
    <property type="protein sequence ID" value="KKB09377.1"/>
    <property type="molecule type" value="Genomic_DNA"/>
</dbReference>
<dbReference type="InterPro" id="IPR011604">
    <property type="entry name" value="PDDEXK-like_dom_sf"/>
</dbReference>
<proteinExistence type="predicted"/>
<reference evidence="2 3" key="1">
    <citation type="submission" date="2015-03" db="EMBL/GenBank/DDBJ databases">
        <authorList>
            <person name="Hassan Y."/>
            <person name="Lepp D."/>
            <person name="Li X.-Z."/>
            <person name="Zhou T."/>
        </authorList>
    </citation>
    <scope>NUCLEOTIDE SEQUENCE [LARGE SCALE GENOMIC DNA]</scope>
    <source>
        <strain evidence="2 3">IPL18</strain>
    </source>
</reference>
<dbReference type="OrthoDB" id="1245848at2"/>
<dbReference type="Proteomes" id="UP000033649">
    <property type="component" value="Unassembled WGS sequence"/>
</dbReference>
<dbReference type="Pfam" id="PF09588">
    <property type="entry name" value="YqaJ"/>
    <property type="match status" value="1"/>
</dbReference>
<dbReference type="InterPro" id="IPR011335">
    <property type="entry name" value="Restrct_endonuc-II-like"/>
</dbReference>
<dbReference type="PATRIC" id="fig|429727.3.peg.1115"/>
<name>A0A0F5FME2_9HYPH</name>
<comment type="caution">
    <text evidence="2">The sequence shown here is derived from an EMBL/GenBank/DDBJ whole genome shotgun (WGS) entry which is preliminary data.</text>
</comment>
<protein>
    <recommendedName>
        <fullName evidence="1">YqaJ viral recombinase domain-containing protein</fullName>
    </recommendedName>
</protein>
<dbReference type="Gene3D" id="3.90.320.10">
    <property type="match status" value="1"/>
</dbReference>
<dbReference type="STRING" id="429727.VE26_05400"/>
<dbReference type="PANTHER" id="PTHR46609:SF6">
    <property type="entry name" value="EXONUCLEASE, PHAGE-TYPE_RECB, C-TERMINAL DOMAIN-CONTAINING PROTEIN-RELATED"/>
    <property type="match status" value="1"/>
</dbReference>
<dbReference type="PANTHER" id="PTHR46609">
    <property type="entry name" value="EXONUCLEASE, PHAGE-TYPE/RECB, C-TERMINAL DOMAIN-CONTAINING PROTEIN"/>
    <property type="match status" value="1"/>
</dbReference>
<sequence length="242" mass="26541">MIQVFDCDQGTPEWFEARKGIPTASEFSTVLAEGREGLLPATIMDAMVKNGCTAEQLAAAVKAARARGASPSQARLKYLRTLAGEIIRGTPEDEGYSSPAMERGRVMEAEARDLYAFARGVEPLQIGFVRRRDAGASPDSLIADDGGLEIKTALAHIQIERLQKNELPTEHKAQVHGNLWITERAWWDFVSYSPGLPPLIVRVERDEGYIAKLATAIDAFNSELAEVVEKVRKYGLPDAMAV</sequence>
<accession>A0A0F5FME2</accession>
<evidence type="ECO:0000313" key="3">
    <source>
        <dbReference type="Proteomes" id="UP000033649"/>
    </source>
</evidence>